<feature type="region of interest" description="Disordered" evidence="4">
    <location>
        <begin position="256"/>
        <end position="531"/>
    </location>
</feature>
<feature type="compositionally biased region" description="Basic and acidic residues" evidence="4">
    <location>
        <begin position="646"/>
        <end position="664"/>
    </location>
</feature>
<feature type="compositionally biased region" description="Polar residues" evidence="4">
    <location>
        <begin position="337"/>
        <end position="445"/>
    </location>
</feature>
<dbReference type="SUPFAM" id="SSF55550">
    <property type="entry name" value="SH2 domain"/>
    <property type="match status" value="1"/>
</dbReference>
<accession>A0A8B6E8C9</accession>
<feature type="compositionally biased region" description="Polar residues" evidence="4">
    <location>
        <begin position="32"/>
        <end position="43"/>
    </location>
</feature>
<feature type="compositionally biased region" description="Basic and acidic residues" evidence="4">
    <location>
        <begin position="301"/>
        <end position="317"/>
    </location>
</feature>
<feature type="region of interest" description="Disordered" evidence="4">
    <location>
        <begin position="592"/>
        <end position="664"/>
    </location>
</feature>
<evidence type="ECO:0000259" key="5">
    <source>
        <dbReference type="PROSITE" id="PS01179"/>
    </source>
</evidence>
<feature type="region of interest" description="Disordered" evidence="4">
    <location>
        <begin position="21"/>
        <end position="61"/>
    </location>
</feature>
<protein>
    <recommendedName>
        <fullName evidence="9">TNS</fullName>
    </recommendedName>
</protein>
<keyword evidence="8" id="KW-1185">Reference proteome</keyword>
<feature type="compositionally biased region" description="Polar residues" evidence="4">
    <location>
        <begin position="618"/>
        <end position="632"/>
    </location>
</feature>
<feature type="coiled-coil region" evidence="3">
    <location>
        <begin position="217"/>
        <end position="244"/>
    </location>
</feature>
<evidence type="ECO:0000259" key="6">
    <source>
        <dbReference type="PROSITE" id="PS50001"/>
    </source>
</evidence>
<name>A0A8B6E8C9_MYTGA</name>
<dbReference type="PANTHER" id="PTHR15832:SF2">
    <property type="entry name" value="SH2 DOMAIN-CONTAINING PROTEIN"/>
    <property type="match status" value="1"/>
</dbReference>
<dbReference type="OrthoDB" id="10013007at2759"/>
<evidence type="ECO:0008006" key="9">
    <source>
        <dbReference type="Google" id="ProtNLM"/>
    </source>
</evidence>
<dbReference type="InterPro" id="IPR011993">
    <property type="entry name" value="PH-like_dom_sf"/>
</dbReference>
<dbReference type="SMART" id="SM00252">
    <property type="entry name" value="SH2"/>
    <property type="match status" value="1"/>
</dbReference>
<feature type="domain" description="PID" evidence="5">
    <location>
        <begin position="88"/>
        <end position="208"/>
    </location>
</feature>
<keyword evidence="3" id="KW-0175">Coiled coil</keyword>
<organism evidence="7 8">
    <name type="scientific">Mytilus galloprovincialis</name>
    <name type="common">Mediterranean mussel</name>
    <dbReference type="NCBI Taxonomy" id="29158"/>
    <lineage>
        <taxon>Eukaryota</taxon>
        <taxon>Metazoa</taxon>
        <taxon>Spiralia</taxon>
        <taxon>Lophotrochozoa</taxon>
        <taxon>Mollusca</taxon>
        <taxon>Bivalvia</taxon>
        <taxon>Autobranchia</taxon>
        <taxon>Pteriomorphia</taxon>
        <taxon>Mytilida</taxon>
        <taxon>Mytiloidea</taxon>
        <taxon>Mytilidae</taxon>
        <taxon>Mytilinae</taxon>
        <taxon>Mytilus</taxon>
    </lineage>
</organism>
<feature type="region of interest" description="Disordered" evidence="4">
    <location>
        <begin position="866"/>
        <end position="892"/>
    </location>
</feature>
<evidence type="ECO:0000256" key="2">
    <source>
        <dbReference type="PROSITE-ProRule" id="PRU00191"/>
    </source>
</evidence>
<dbReference type="PANTHER" id="PTHR15832">
    <property type="entry name" value="SHC (SRC HOMOLOGY DOMAIN C-TERMINAL) ADAPTOR HOMOLOG"/>
    <property type="match status" value="1"/>
</dbReference>
<dbReference type="InterPro" id="IPR006020">
    <property type="entry name" value="PTB/PI_dom"/>
</dbReference>
<keyword evidence="1 2" id="KW-0727">SH2 domain</keyword>
<feature type="compositionally biased region" description="Polar residues" evidence="4">
    <location>
        <begin position="497"/>
        <end position="531"/>
    </location>
</feature>
<dbReference type="SMART" id="SM00462">
    <property type="entry name" value="PTB"/>
    <property type="match status" value="1"/>
</dbReference>
<dbReference type="CDD" id="cd13157">
    <property type="entry name" value="PTB_tensin-related"/>
    <property type="match status" value="1"/>
</dbReference>
<dbReference type="PRINTS" id="PR00401">
    <property type="entry name" value="SH2DOMAIN"/>
</dbReference>
<dbReference type="InterPro" id="IPR036860">
    <property type="entry name" value="SH2_dom_sf"/>
</dbReference>
<sequence length="904" mass="101746">MYFVKTKKLFDQQECKELQTKKEKIAERQQKDGTSTAAVSSPTKRGKNEKSDNNGFLEDELPDGACFRPKVVATEVNNDNDVSAVRSAEYIGSFSVSGSDQNARTEFVQKEMEKMRQPDKSKNIMLVISLTGVKVCSSNGESVYMAHALKRISYATCEPEFRQFSFLAREPKGHIDSQFCHVFMTKTPDEAEELNTLIGNAFKMAYAQQRVKQPTFNELIEKQLVEQKQKYQEYQEHAQKMFQQRLQEIATPTPFSEKAQQHMEMRRQSSSEDTADNRDIISGKNNKLWSTTNRYPTQAKHQVDRVKHRSPGLDHPQDQQSSPAPTTSPPPRPLSDAPSSNLSRPQSEIFVNSTPTGRPQSEAFINSPPTGRPQSEAYTNSSPTGRPQSEAYTNSTPTGRPQSEAYTNSTPTGRPQSEAYPNNSRYINQSGPKRNITPQTSPIHQNTTSSKRSSYTNTNNSRSPPHQRICSPGRVSNGQSERTMKSSPVHKRVCSPRRNSPTRSTGSVRSSYDNVSTSSRSQTANSRNSPVDTLAQLRFDKSNNSNKGKGSPVTALKEAIDRGFLNDGHAIARDIAQSHGICIQDPNGYLQPKNSKEEDKANPNLVNRPLPAIPKETGVQNGHSGKTKNWTSLDDDALTPQHRVQMRRDNLRDSPRRRQPRPHSEVFADHKFVDLDGPGCYMYGSRSQVHQQVARSRSSEGQQQKLQNYGLQLQMQYQSGPLSSQMKYQNGGESAYEYADEGAMCDKNRPGLEALMGLDRSHIQDETLRHASWYQAGIPREIALEILQQEDIGSFIVRDSTTHPGCYALSVRVPKYDNPTGISHYLILKTQRGVKLKGLDKEWPDLLALVTHHTVMPEMLPCTLRLPHKSKNPTYKDNDRDEKDEDPDYQRLSDFTSMMEALKK</sequence>
<evidence type="ECO:0000313" key="7">
    <source>
        <dbReference type="EMBL" id="VDI31259.1"/>
    </source>
</evidence>
<feature type="domain" description="SH2" evidence="6">
    <location>
        <begin position="773"/>
        <end position="868"/>
    </location>
</feature>
<gene>
    <name evidence="7" type="ORF">MGAL_10B039225</name>
</gene>
<proteinExistence type="predicted"/>
<dbReference type="Gene3D" id="3.30.505.10">
    <property type="entry name" value="SH2 domain"/>
    <property type="match status" value="1"/>
</dbReference>
<dbReference type="InterPro" id="IPR000980">
    <property type="entry name" value="SH2"/>
</dbReference>
<dbReference type="SUPFAM" id="SSF50729">
    <property type="entry name" value="PH domain-like"/>
    <property type="match status" value="1"/>
</dbReference>
<evidence type="ECO:0000313" key="8">
    <source>
        <dbReference type="Proteomes" id="UP000596742"/>
    </source>
</evidence>
<dbReference type="Pfam" id="PF00640">
    <property type="entry name" value="PID"/>
    <property type="match status" value="1"/>
</dbReference>
<feature type="compositionally biased region" description="Basic and acidic residues" evidence="4">
    <location>
        <begin position="259"/>
        <end position="281"/>
    </location>
</feature>
<dbReference type="PROSITE" id="PS01179">
    <property type="entry name" value="PID"/>
    <property type="match status" value="1"/>
</dbReference>
<evidence type="ECO:0000256" key="1">
    <source>
        <dbReference type="ARBA" id="ARBA00022999"/>
    </source>
</evidence>
<dbReference type="EMBL" id="UYJE01004770">
    <property type="protein sequence ID" value="VDI31259.1"/>
    <property type="molecule type" value="Genomic_DNA"/>
</dbReference>
<evidence type="ECO:0000256" key="4">
    <source>
        <dbReference type="SAM" id="MobiDB-lite"/>
    </source>
</evidence>
<feature type="compositionally biased region" description="Low complexity" evidence="4">
    <location>
        <begin position="446"/>
        <end position="463"/>
    </location>
</feature>
<feature type="compositionally biased region" description="Basic and acidic residues" evidence="4">
    <location>
        <begin position="21"/>
        <end position="31"/>
    </location>
</feature>
<dbReference type="Pfam" id="PF00017">
    <property type="entry name" value="SH2"/>
    <property type="match status" value="1"/>
</dbReference>
<dbReference type="AlphaFoldDB" id="A0A8B6E8C9"/>
<dbReference type="Proteomes" id="UP000596742">
    <property type="component" value="Unassembled WGS sequence"/>
</dbReference>
<evidence type="ECO:0000256" key="3">
    <source>
        <dbReference type="SAM" id="Coils"/>
    </source>
</evidence>
<feature type="compositionally biased region" description="Polar residues" evidence="4">
    <location>
        <begin position="283"/>
        <end position="300"/>
    </location>
</feature>
<reference evidence="7" key="1">
    <citation type="submission" date="2018-11" db="EMBL/GenBank/DDBJ databases">
        <authorList>
            <person name="Alioto T."/>
            <person name="Alioto T."/>
        </authorList>
    </citation>
    <scope>NUCLEOTIDE SEQUENCE</scope>
</reference>
<comment type="caution">
    <text evidence="7">The sequence shown here is derived from an EMBL/GenBank/DDBJ whole genome shotgun (WGS) entry which is preliminary data.</text>
</comment>
<dbReference type="PROSITE" id="PS50001">
    <property type="entry name" value="SH2"/>
    <property type="match status" value="1"/>
</dbReference>
<dbReference type="Gene3D" id="2.30.29.30">
    <property type="entry name" value="Pleckstrin-homology domain (PH domain)/Phosphotyrosine-binding domain (PTB)"/>
    <property type="match status" value="1"/>
</dbReference>